<protein>
    <submittedName>
        <fullName evidence="10">BCCT family transporter</fullName>
    </submittedName>
</protein>
<keyword evidence="5 9" id="KW-0812">Transmembrane</keyword>
<feature type="transmembrane region" description="Helical" evidence="9">
    <location>
        <begin position="264"/>
        <end position="287"/>
    </location>
</feature>
<gene>
    <name evidence="10" type="ORF">IDM49_06820</name>
</gene>
<feature type="transmembrane region" description="Helical" evidence="9">
    <location>
        <begin position="476"/>
        <end position="494"/>
    </location>
</feature>
<dbReference type="AlphaFoldDB" id="A0A7H2BBD7"/>
<feature type="transmembrane region" description="Helical" evidence="9">
    <location>
        <begin position="408"/>
        <end position="431"/>
    </location>
</feature>
<organism evidence="10 11">
    <name type="scientific">Rothia terrae</name>
    <dbReference type="NCBI Taxonomy" id="396015"/>
    <lineage>
        <taxon>Bacteria</taxon>
        <taxon>Bacillati</taxon>
        <taxon>Actinomycetota</taxon>
        <taxon>Actinomycetes</taxon>
        <taxon>Micrococcales</taxon>
        <taxon>Micrococcaceae</taxon>
        <taxon>Rothia</taxon>
    </lineage>
</organism>
<name>A0A7H2BBD7_9MICC</name>
<dbReference type="PANTHER" id="PTHR30047">
    <property type="entry name" value="HIGH-AFFINITY CHOLINE TRANSPORT PROTEIN-RELATED"/>
    <property type="match status" value="1"/>
</dbReference>
<dbReference type="RefSeq" id="WP_190723974.1">
    <property type="nucleotide sequence ID" value="NZ_CP061539.1"/>
</dbReference>
<evidence type="ECO:0000256" key="3">
    <source>
        <dbReference type="ARBA" id="ARBA00022448"/>
    </source>
</evidence>
<keyword evidence="7 9" id="KW-0472">Membrane</keyword>
<feature type="transmembrane region" description="Helical" evidence="9">
    <location>
        <begin position="94"/>
        <end position="115"/>
    </location>
</feature>
<evidence type="ECO:0000313" key="10">
    <source>
        <dbReference type="EMBL" id="QNV36983.1"/>
    </source>
</evidence>
<evidence type="ECO:0000256" key="8">
    <source>
        <dbReference type="SAM" id="MobiDB-lite"/>
    </source>
</evidence>
<evidence type="ECO:0000313" key="11">
    <source>
        <dbReference type="Proteomes" id="UP000516404"/>
    </source>
</evidence>
<feature type="transmembrane region" description="Helical" evidence="9">
    <location>
        <begin position="231"/>
        <end position="252"/>
    </location>
</feature>
<comment type="subcellular location">
    <subcellularLocation>
        <location evidence="1">Cell membrane</location>
        <topology evidence="1">Multi-pass membrane protein</topology>
    </subcellularLocation>
</comment>
<feature type="transmembrane region" description="Helical" evidence="9">
    <location>
        <begin position="322"/>
        <end position="340"/>
    </location>
</feature>
<dbReference type="Pfam" id="PF02028">
    <property type="entry name" value="BCCT"/>
    <property type="match status" value="1"/>
</dbReference>
<dbReference type="NCBIfam" id="TIGR00842">
    <property type="entry name" value="bcct"/>
    <property type="match status" value="1"/>
</dbReference>
<feature type="transmembrane region" description="Helical" evidence="9">
    <location>
        <begin position="452"/>
        <end position="470"/>
    </location>
</feature>
<evidence type="ECO:0000256" key="1">
    <source>
        <dbReference type="ARBA" id="ARBA00004651"/>
    </source>
</evidence>
<dbReference type="KEGG" id="rter:IDM49_06820"/>
<feature type="region of interest" description="Disordered" evidence="8">
    <location>
        <begin position="577"/>
        <end position="616"/>
    </location>
</feature>
<dbReference type="Proteomes" id="UP000516404">
    <property type="component" value="Chromosome"/>
</dbReference>
<evidence type="ECO:0000256" key="4">
    <source>
        <dbReference type="ARBA" id="ARBA00022475"/>
    </source>
</evidence>
<keyword evidence="4" id="KW-1003">Cell membrane</keyword>
<feature type="transmembrane region" description="Helical" evidence="9">
    <location>
        <begin position="16"/>
        <end position="35"/>
    </location>
</feature>
<dbReference type="GeneID" id="96623946"/>
<dbReference type="PANTHER" id="PTHR30047:SF7">
    <property type="entry name" value="HIGH-AFFINITY CHOLINE TRANSPORT PROTEIN"/>
    <property type="match status" value="1"/>
</dbReference>
<reference evidence="10 11" key="1">
    <citation type="submission" date="2020-09" db="EMBL/GenBank/DDBJ databases">
        <title>Investigation of environmental microbes.</title>
        <authorList>
            <person name="Ou Y."/>
            <person name="Kang Q."/>
        </authorList>
    </citation>
    <scope>NUCLEOTIDE SEQUENCE [LARGE SCALE GENOMIC DNA]</scope>
    <source>
        <strain evidence="10 11">KJZ-14</strain>
    </source>
</reference>
<dbReference type="GO" id="GO:0005886">
    <property type="term" value="C:plasma membrane"/>
    <property type="evidence" value="ECO:0007669"/>
    <property type="project" value="UniProtKB-SubCell"/>
</dbReference>
<accession>A0A7H2BBD7</accession>
<keyword evidence="11" id="KW-1185">Reference proteome</keyword>
<evidence type="ECO:0000256" key="5">
    <source>
        <dbReference type="ARBA" id="ARBA00022692"/>
    </source>
</evidence>
<evidence type="ECO:0000256" key="6">
    <source>
        <dbReference type="ARBA" id="ARBA00022989"/>
    </source>
</evidence>
<feature type="transmembrane region" description="Helical" evidence="9">
    <location>
        <begin position="199"/>
        <end position="219"/>
    </location>
</feature>
<comment type="similarity">
    <text evidence="2">Belongs to the BCCT transporter (TC 2.A.15) family.</text>
</comment>
<dbReference type="InterPro" id="IPR000060">
    <property type="entry name" value="BCCT_transptr"/>
</dbReference>
<proteinExistence type="inferred from homology"/>
<evidence type="ECO:0000256" key="2">
    <source>
        <dbReference type="ARBA" id="ARBA00005658"/>
    </source>
</evidence>
<sequence length="616" mass="66889">MLYKIHDKLGLRTSPSIFFISAGSVILFTVAMAIFPTPVGNAFGVMSDFIIKYLGWFYVLGVAIFAIFLLYMAASRFGRIKIGDDDAEPEYSGLAWFGMMFAAGVGAVLLFWGAAEPITHYANPPYEGVEPQSHQAMMEALSIANWHIGLGVWIILIVPGLAFGYFTYKRKLPPRVSSVFQPLLGEGIHGPIGKAIDSIAIISTVFGIAVSVGLGALQINSGINIMYGVPIGGWVQAGIIAVITAAGVTSVVAGMDKGVKMISYVNILMAIALMLFILMTGASRYIITGTIESAGYFFQKLPAMMFFNDALNDTGWIGTWTVFYWAWTVTWAPFVGLFVAKISQGRTIRQFIVAAISGPSAFTMVWIGVFGLSAFHIQEQEGGHLIETVVDEGDIPAALFEFLAHFPAYQLVAAVALIVITLFFVTSIDSAALVMDAMANGHEDEAPKRQRVFWAIAIGLVCTIILLASGDNGLKALQNVIIVIGLPVFALGYLQMWMIVRALREDAGELPPMRTRQWKQVLPIEEYRRRAREDFSSVDDVVMRPEYEVGTEPEFEGLVPNTGQIRTVTAEEIADDAKEKSIAGAPGEKFATHELSGAHAAPSEKIDPNTGKSIKG</sequence>
<evidence type="ECO:0000256" key="7">
    <source>
        <dbReference type="ARBA" id="ARBA00023136"/>
    </source>
</evidence>
<evidence type="ECO:0000256" key="9">
    <source>
        <dbReference type="SAM" id="Phobius"/>
    </source>
</evidence>
<feature type="transmembrane region" description="Helical" evidence="9">
    <location>
        <begin position="55"/>
        <end position="74"/>
    </location>
</feature>
<feature type="transmembrane region" description="Helical" evidence="9">
    <location>
        <begin position="146"/>
        <end position="168"/>
    </location>
</feature>
<feature type="transmembrane region" description="Helical" evidence="9">
    <location>
        <begin position="352"/>
        <end position="375"/>
    </location>
</feature>
<keyword evidence="6 9" id="KW-1133">Transmembrane helix</keyword>
<dbReference type="GO" id="GO:0022857">
    <property type="term" value="F:transmembrane transporter activity"/>
    <property type="evidence" value="ECO:0007669"/>
    <property type="project" value="InterPro"/>
</dbReference>
<dbReference type="EMBL" id="CP061539">
    <property type="protein sequence ID" value="QNV36983.1"/>
    <property type="molecule type" value="Genomic_DNA"/>
</dbReference>
<keyword evidence="3" id="KW-0813">Transport</keyword>